<feature type="transmembrane region" description="Helical" evidence="11">
    <location>
        <begin position="261"/>
        <end position="280"/>
    </location>
</feature>
<protein>
    <recommendedName>
        <fullName evidence="12">E3 ubiquitin-protein ligase synoviolin-like TPR repeats domain-containing protein</fullName>
    </recommendedName>
</protein>
<evidence type="ECO:0000256" key="3">
    <source>
        <dbReference type="ARBA" id="ARBA00022679"/>
    </source>
</evidence>
<feature type="domain" description="E3 ubiquitin-protein ligase synoviolin-like TPR repeats" evidence="12">
    <location>
        <begin position="54"/>
        <end position="317"/>
    </location>
</feature>
<evidence type="ECO:0000259" key="12">
    <source>
        <dbReference type="Pfam" id="PF25563"/>
    </source>
</evidence>
<evidence type="ECO:0000256" key="2">
    <source>
        <dbReference type="ARBA" id="ARBA00004906"/>
    </source>
</evidence>
<dbReference type="EMBL" id="NMUH01000559">
    <property type="protein sequence ID" value="MQL81311.1"/>
    <property type="molecule type" value="Genomic_DNA"/>
</dbReference>
<keyword evidence="9 11" id="KW-1133">Transmembrane helix</keyword>
<evidence type="ECO:0000256" key="10">
    <source>
        <dbReference type="ARBA" id="ARBA00023136"/>
    </source>
</evidence>
<evidence type="ECO:0000256" key="9">
    <source>
        <dbReference type="ARBA" id="ARBA00022989"/>
    </source>
</evidence>
<evidence type="ECO:0000256" key="7">
    <source>
        <dbReference type="ARBA" id="ARBA00022786"/>
    </source>
</evidence>
<organism evidence="13 14">
    <name type="scientific">Colocasia esculenta</name>
    <name type="common">Wild taro</name>
    <name type="synonym">Arum esculentum</name>
    <dbReference type="NCBI Taxonomy" id="4460"/>
    <lineage>
        <taxon>Eukaryota</taxon>
        <taxon>Viridiplantae</taxon>
        <taxon>Streptophyta</taxon>
        <taxon>Embryophyta</taxon>
        <taxon>Tracheophyta</taxon>
        <taxon>Spermatophyta</taxon>
        <taxon>Magnoliopsida</taxon>
        <taxon>Liliopsida</taxon>
        <taxon>Araceae</taxon>
        <taxon>Aroideae</taxon>
        <taxon>Colocasieae</taxon>
        <taxon>Colocasia</taxon>
    </lineage>
</organism>
<dbReference type="GO" id="GO:0034052">
    <property type="term" value="P:positive regulation of plant-type hypersensitive response"/>
    <property type="evidence" value="ECO:0007669"/>
    <property type="project" value="TreeGrafter"/>
</dbReference>
<dbReference type="GO" id="GO:0008270">
    <property type="term" value="F:zinc ion binding"/>
    <property type="evidence" value="ECO:0007669"/>
    <property type="project" value="UniProtKB-KW"/>
</dbReference>
<keyword evidence="14" id="KW-1185">Reference proteome</keyword>
<dbReference type="OrthoDB" id="7759664at2759"/>
<dbReference type="GO" id="GO:0005886">
    <property type="term" value="C:plasma membrane"/>
    <property type="evidence" value="ECO:0007669"/>
    <property type="project" value="TreeGrafter"/>
</dbReference>
<dbReference type="AlphaFoldDB" id="A0A843UD14"/>
<dbReference type="Pfam" id="PF25563">
    <property type="entry name" value="TPR_SYVN1_N"/>
    <property type="match status" value="1"/>
</dbReference>
<accession>A0A843UD14</accession>
<keyword evidence="5" id="KW-0479">Metal-binding</keyword>
<feature type="transmembrane region" description="Helical" evidence="11">
    <location>
        <begin position="59"/>
        <end position="85"/>
    </location>
</feature>
<evidence type="ECO:0000256" key="6">
    <source>
        <dbReference type="ARBA" id="ARBA00022771"/>
    </source>
</evidence>
<dbReference type="GO" id="GO:0005829">
    <property type="term" value="C:cytosol"/>
    <property type="evidence" value="ECO:0007669"/>
    <property type="project" value="TreeGrafter"/>
</dbReference>
<dbReference type="GO" id="GO:0000151">
    <property type="term" value="C:ubiquitin ligase complex"/>
    <property type="evidence" value="ECO:0007669"/>
    <property type="project" value="TreeGrafter"/>
</dbReference>
<evidence type="ECO:0000256" key="8">
    <source>
        <dbReference type="ARBA" id="ARBA00022833"/>
    </source>
</evidence>
<dbReference type="Proteomes" id="UP000652761">
    <property type="component" value="Unassembled WGS sequence"/>
</dbReference>
<evidence type="ECO:0000256" key="1">
    <source>
        <dbReference type="ARBA" id="ARBA00004370"/>
    </source>
</evidence>
<keyword evidence="7" id="KW-0833">Ubl conjugation pathway</keyword>
<gene>
    <name evidence="13" type="ORF">Taro_013748</name>
</gene>
<comment type="subcellular location">
    <subcellularLocation>
        <location evidence="1">Membrane</location>
    </subcellularLocation>
</comment>
<evidence type="ECO:0000313" key="13">
    <source>
        <dbReference type="EMBL" id="MQL81311.1"/>
    </source>
</evidence>
<reference evidence="13" key="1">
    <citation type="submission" date="2017-07" db="EMBL/GenBank/DDBJ databases">
        <title>Taro Niue Genome Assembly and Annotation.</title>
        <authorList>
            <person name="Atibalentja N."/>
            <person name="Keating K."/>
            <person name="Fields C.J."/>
        </authorList>
    </citation>
    <scope>NUCLEOTIDE SEQUENCE</scope>
    <source>
        <strain evidence="13">Niue_2</strain>
        <tissue evidence="13">Leaf</tissue>
    </source>
</reference>
<dbReference type="PANTHER" id="PTHR15067">
    <property type="entry name" value="E3 UBIQUITIN-PROTEIN LIGASE RNF8"/>
    <property type="match status" value="1"/>
</dbReference>
<dbReference type="GO" id="GO:0061630">
    <property type="term" value="F:ubiquitin protein ligase activity"/>
    <property type="evidence" value="ECO:0007669"/>
    <property type="project" value="TreeGrafter"/>
</dbReference>
<keyword evidence="3" id="KW-0808">Transferase</keyword>
<dbReference type="GO" id="GO:0016567">
    <property type="term" value="P:protein ubiquitination"/>
    <property type="evidence" value="ECO:0007669"/>
    <property type="project" value="TreeGrafter"/>
</dbReference>
<comment type="caution">
    <text evidence="13">The sequence shown here is derived from an EMBL/GenBank/DDBJ whole genome shotgun (WGS) entry which is preliminary data.</text>
</comment>
<feature type="transmembrane region" description="Helical" evidence="11">
    <location>
        <begin position="156"/>
        <end position="177"/>
    </location>
</feature>
<keyword evidence="8" id="KW-0862">Zinc</keyword>
<evidence type="ECO:0000313" key="14">
    <source>
        <dbReference type="Proteomes" id="UP000652761"/>
    </source>
</evidence>
<keyword evidence="10 11" id="KW-0472">Membrane</keyword>
<feature type="transmembrane region" description="Helical" evidence="11">
    <location>
        <begin position="286"/>
        <end position="305"/>
    </location>
</feature>
<evidence type="ECO:0000256" key="11">
    <source>
        <dbReference type="SAM" id="Phobius"/>
    </source>
</evidence>
<dbReference type="InterPro" id="IPR057992">
    <property type="entry name" value="TPR_SYVN1_N"/>
</dbReference>
<proteinExistence type="predicted"/>
<keyword evidence="6" id="KW-0863">Zinc-finger</keyword>
<keyword evidence="4 11" id="KW-0812">Transmembrane</keyword>
<dbReference type="PANTHER" id="PTHR15067:SF4">
    <property type="entry name" value="E3 UBIQUITIN-PROTEIN LIGASE RNF8"/>
    <property type="match status" value="1"/>
</dbReference>
<sequence>MNPLHASVLCTVLSFVGWQWWTMTLLGRIKADGLIDGGKIHSGNAGHVLELLLGSHVTVALLVNFVINVFVLTILCLKTIFFLQLYPSETRKVMERAVNYVLYKGIFLPLIVPPNVLQVAMWSAWVIVLCSLKMFQTLARDRLERLNASPSATPWAYFRVFSALLMVLSSDLLWYYFQLMRLCMVIHKALDPSMFFLLFFEPLSIAFETLQALMVHGFQLVEMCHRHSLDSSMDCLGIQSSKLAAGSFCEWKGILTRNFSFLLDMLTLLMALGHYLTIWWLRGMAFHVVDAILFLNLRALISGIIKRIRGYIKLRKALLSLNGALPDATVEELRAFDDECAICRTRQELSSPLELRSWWASPAAAVHLRPWCDADSSGAAGSGPSA</sequence>
<name>A0A843UD14_COLES</name>
<comment type="pathway">
    <text evidence="2">Protein modification; protein ubiquitination.</text>
</comment>
<evidence type="ECO:0000256" key="5">
    <source>
        <dbReference type="ARBA" id="ARBA00022723"/>
    </source>
</evidence>
<dbReference type="GO" id="GO:0006511">
    <property type="term" value="P:ubiquitin-dependent protein catabolic process"/>
    <property type="evidence" value="ECO:0007669"/>
    <property type="project" value="TreeGrafter"/>
</dbReference>
<evidence type="ECO:0000256" key="4">
    <source>
        <dbReference type="ARBA" id="ARBA00022692"/>
    </source>
</evidence>